<name>A0ABZ2ILD0_9BACT</name>
<sequence>MRKKSINISKICFFLMALLLMATACENKDNKTDKYSKYNETTQQLISLVESDTRLKSLLTEAIEKGILINPDKSTNPAQSLEEYYDFIDYSQTAMPWDVIFCPGQPSIFGRMYQALCYCYFINCMPLESLEGKSLFTNSVQYVEPYRSWLVDYCKSWGNYLSSADSWNKEYEELMMQQEELGMTKGWYESPSNWHSFNDFFSRRLASPDQRPIASPEDNSVVTSPGDCVPQGVWDIDDESYIITDEKIAVKSRVFNSIRNLIGPESAYCDAFAGGRFFHAFLNANDYHRYHFPLSGVIREIRLIPGDDALGGTITWVPDLQQYVVDCSVPGWQSIETRGLVILDTKTHGLVAVMPIGMSQVASVNFTEGLKVGDHVEKGDELGYFLFGGSDFVLVFQKEANFQLTSPKEGKEWSHILMGEKLGELKAL</sequence>
<evidence type="ECO:0000256" key="3">
    <source>
        <dbReference type="ARBA" id="ARBA00023239"/>
    </source>
</evidence>
<organism evidence="6 7">
    <name type="scientific">Parabacteroides absconsus</name>
    <dbReference type="NCBI Taxonomy" id="2951805"/>
    <lineage>
        <taxon>Bacteria</taxon>
        <taxon>Pseudomonadati</taxon>
        <taxon>Bacteroidota</taxon>
        <taxon>Bacteroidia</taxon>
        <taxon>Bacteroidales</taxon>
        <taxon>Tannerellaceae</taxon>
        <taxon>Parabacteroides</taxon>
    </lineage>
</organism>
<protein>
    <submittedName>
        <fullName evidence="6">Phosphatidylserine decarboxylase</fullName>
    </submittedName>
</protein>
<evidence type="ECO:0000313" key="7">
    <source>
        <dbReference type="Proteomes" id="UP001320603"/>
    </source>
</evidence>
<gene>
    <name evidence="6" type="ORF">NEE14_002230</name>
</gene>
<reference evidence="6 7" key="1">
    <citation type="submission" date="2024-02" db="EMBL/GenBank/DDBJ databases">
        <title>Whole genome sequencing of Parabacteroides sp. AD58.</title>
        <authorList>
            <person name="Chaplin A.V."/>
            <person name="Pikina A.P."/>
            <person name="Sokolova S.R."/>
            <person name="Korostin D.O."/>
            <person name="Efimov B.A."/>
        </authorList>
    </citation>
    <scope>NUCLEOTIDE SEQUENCE [LARGE SCALE GENOMIC DNA]</scope>
    <source>
        <strain evidence="6 7">AD58</strain>
    </source>
</reference>
<keyword evidence="1" id="KW-0210">Decarboxylase</keyword>
<evidence type="ECO:0000256" key="1">
    <source>
        <dbReference type="ARBA" id="ARBA00022793"/>
    </source>
</evidence>
<feature type="chain" id="PRO_5047117742" evidence="5">
    <location>
        <begin position="25"/>
        <end position="428"/>
    </location>
</feature>
<keyword evidence="4" id="KW-0670">Pyruvate</keyword>
<evidence type="ECO:0000313" key="6">
    <source>
        <dbReference type="EMBL" id="WWV66831.1"/>
    </source>
</evidence>
<keyword evidence="2" id="KW-0865">Zymogen</keyword>
<evidence type="ECO:0000256" key="4">
    <source>
        <dbReference type="ARBA" id="ARBA00023317"/>
    </source>
</evidence>
<accession>A0ABZ2ILD0</accession>
<keyword evidence="3" id="KW-0456">Lyase</keyword>
<proteinExistence type="predicted"/>
<dbReference type="PANTHER" id="PTHR10067:SF13">
    <property type="entry name" value="PHOSPHATIDYLSERINE DECARBOXYLASE"/>
    <property type="match status" value="1"/>
</dbReference>
<feature type="signal peptide" evidence="5">
    <location>
        <begin position="1"/>
        <end position="24"/>
    </location>
</feature>
<dbReference type="RefSeq" id="WP_251967625.1">
    <property type="nucleotide sequence ID" value="NZ_CP146284.1"/>
</dbReference>
<keyword evidence="5" id="KW-0732">Signal</keyword>
<dbReference type="Proteomes" id="UP001320603">
    <property type="component" value="Chromosome"/>
</dbReference>
<evidence type="ECO:0000256" key="5">
    <source>
        <dbReference type="SAM" id="SignalP"/>
    </source>
</evidence>
<dbReference type="PANTHER" id="PTHR10067">
    <property type="entry name" value="PHOSPHATIDYLSERINE DECARBOXYLASE"/>
    <property type="match status" value="1"/>
</dbReference>
<keyword evidence="7" id="KW-1185">Reference proteome</keyword>
<dbReference type="PROSITE" id="PS51257">
    <property type="entry name" value="PROKAR_LIPOPROTEIN"/>
    <property type="match status" value="1"/>
</dbReference>
<dbReference type="EMBL" id="CP146284">
    <property type="protein sequence ID" value="WWV66831.1"/>
    <property type="molecule type" value="Genomic_DNA"/>
</dbReference>
<dbReference type="InterPro" id="IPR003817">
    <property type="entry name" value="PS_Dcarbxylase"/>
</dbReference>
<dbReference type="Pfam" id="PF02666">
    <property type="entry name" value="PS_Dcarbxylase"/>
    <property type="match status" value="1"/>
</dbReference>
<evidence type="ECO:0000256" key="2">
    <source>
        <dbReference type="ARBA" id="ARBA00023145"/>
    </source>
</evidence>